<organism evidence="2 3">
    <name type="scientific">Falsiroseomonas tokyonensis</name>
    <dbReference type="NCBI Taxonomy" id="430521"/>
    <lineage>
        <taxon>Bacteria</taxon>
        <taxon>Pseudomonadati</taxon>
        <taxon>Pseudomonadota</taxon>
        <taxon>Alphaproteobacteria</taxon>
        <taxon>Acetobacterales</taxon>
        <taxon>Roseomonadaceae</taxon>
        <taxon>Falsiroseomonas</taxon>
    </lineage>
</organism>
<reference evidence="3" key="1">
    <citation type="journal article" date="2019" name="Int. J. Syst. Evol. Microbiol.">
        <title>The Global Catalogue of Microorganisms (GCM) 10K type strain sequencing project: providing services to taxonomists for standard genome sequencing and annotation.</title>
        <authorList>
            <consortium name="The Broad Institute Genomics Platform"/>
            <consortium name="The Broad Institute Genome Sequencing Center for Infectious Disease"/>
            <person name="Wu L."/>
            <person name="Ma J."/>
        </authorList>
    </citation>
    <scope>NUCLEOTIDE SEQUENCE [LARGE SCALE GENOMIC DNA]</scope>
    <source>
        <strain evidence="3">CGMCC 1.16855</strain>
    </source>
</reference>
<dbReference type="EMBL" id="JBHRSB010000007">
    <property type="protein sequence ID" value="MFC3002692.1"/>
    <property type="molecule type" value="Genomic_DNA"/>
</dbReference>
<evidence type="ECO:0000313" key="3">
    <source>
        <dbReference type="Proteomes" id="UP001595420"/>
    </source>
</evidence>
<accession>A0ABV7BY86</accession>
<keyword evidence="3" id="KW-1185">Reference proteome</keyword>
<evidence type="ECO:0000259" key="1">
    <source>
        <dbReference type="Pfam" id="PF00158"/>
    </source>
</evidence>
<dbReference type="RefSeq" id="WP_216838784.1">
    <property type="nucleotide sequence ID" value="NZ_JAFNJS010000007.1"/>
</dbReference>
<evidence type="ECO:0000313" key="2">
    <source>
        <dbReference type="EMBL" id="MFC3002692.1"/>
    </source>
</evidence>
<proteinExistence type="predicted"/>
<comment type="caution">
    <text evidence="2">The sequence shown here is derived from an EMBL/GenBank/DDBJ whole genome shotgun (WGS) entry which is preliminary data.</text>
</comment>
<sequence length="50" mass="5231">MAAQSTAAEAVLRKAARVDVPVVLTGETGAGKEVAARFLHEASPPRRTRS</sequence>
<feature type="domain" description="Sigma-54 factor interaction" evidence="1">
    <location>
        <begin position="7"/>
        <end position="46"/>
    </location>
</feature>
<name>A0ABV7BY86_9PROT</name>
<dbReference type="Pfam" id="PF00158">
    <property type="entry name" value="Sigma54_activat"/>
    <property type="match status" value="1"/>
</dbReference>
<protein>
    <submittedName>
        <fullName evidence="2">Sigma 54-interacting transcriptional regulator</fullName>
    </submittedName>
</protein>
<gene>
    <name evidence="2" type="ORF">ACFOD3_22525</name>
</gene>
<dbReference type="Proteomes" id="UP001595420">
    <property type="component" value="Unassembled WGS sequence"/>
</dbReference>
<dbReference type="InterPro" id="IPR002078">
    <property type="entry name" value="Sigma_54_int"/>
</dbReference>